<organism evidence="2 3">
    <name type="scientific">Stichopus japonicus</name>
    <name type="common">Sea cucumber</name>
    <dbReference type="NCBI Taxonomy" id="307972"/>
    <lineage>
        <taxon>Eukaryota</taxon>
        <taxon>Metazoa</taxon>
        <taxon>Echinodermata</taxon>
        <taxon>Eleutherozoa</taxon>
        <taxon>Echinozoa</taxon>
        <taxon>Holothuroidea</taxon>
        <taxon>Aspidochirotacea</taxon>
        <taxon>Aspidochirotida</taxon>
        <taxon>Stichopodidae</taxon>
        <taxon>Apostichopus</taxon>
    </lineage>
</organism>
<keyword evidence="1" id="KW-0812">Transmembrane</keyword>
<protein>
    <submittedName>
        <fullName evidence="2">Uncharacterized protein</fullName>
    </submittedName>
</protein>
<dbReference type="Proteomes" id="UP000230750">
    <property type="component" value="Unassembled WGS sequence"/>
</dbReference>
<keyword evidence="1" id="KW-1133">Transmembrane helix</keyword>
<dbReference type="AlphaFoldDB" id="A0A2G8JWG0"/>
<reference evidence="2 3" key="1">
    <citation type="journal article" date="2017" name="PLoS Biol.">
        <title>The sea cucumber genome provides insights into morphological evolution and visceral regeneration.</title>
        <authorList>
            <person name="Zhang X."/>
            <person name="Sun L."/>
            <person name="Yuan J."/>
            <person name="Sun Y."/>
            <person name="Gao Y."/>
            <person name="Zhang L."/>
            <person name="Li S."/>
            <person name="Dai H."/>
            <person name="Hamel J.F."/>
            <person name="Liu C."/>
            <person name="Yu Y."/>
            <person name="Liu S."/>
            <person name="Lin W."/>
            <person name="Guo K."/>
            <person name="Jin S."/>
            <person name="Xu P."/>
            <person name="Storey K.B."/>
            <person name="Huan P."/>
            <person name="Zhang T."/>
            <person name="Zhou Y."/>
            <person name="Zhang J."/>
            <person name="Lin C."/>
            <person name="Li X."/>
            <person name="Xing L."/>
            <person name="Huo D."/>
            <person name="Sun M."/>
            <person name="Wang L."/>
            <person name="Mercier A."/>
            <person name="Li F."/>
            <person name="Yang H."/>
            <person name="Xiang J."/>
        </authorList>
    </citation>
    <scope>NUCLEOTIDE SEQUENCE [LARGE SCALE GENOMIC DNA]</scope>
    <source>
        <strain evidence="2">Shaxun</strain>
        <tissue evidence="2">Muscle</tissue>
    </source>
</reference>
<feature type="non-terminal residue" evidence="2">
    <location>
        <position position="1"/>
    </location>
</feature>
<proteinExistence type="predicted"/>
<feature type="transmembrane region" description="Helical" evidence="1">
    <location>
        <begin position="6"/>
        <end position="31"/>
    </location>
</feature>
<feature type="transmembrane region" description="Helical" evidence="1">
    <location>
        <begin position="130"/>
        <end position="153"/>
    </location>
</feature>
<comment type="caution">
    <text evidence="2">The sequence shown here is derived from an EMBL/GenBank/DDBJ whole genome shotgun (WGS) entry which is preliminary data.</text>
</comment>
<gene>
    <name evidence="2" type="ORF">BSL78_23078</name>
</gene>
<dbReference type="EMBL" id="MRZV01001165">
    <property type="protein sequence ID" value="PIK40072.1"/>
    <property type="molecule type" value="Genomic_DNA"/>
</dbReference>
<keyword evidence="1" id="KW-0472">Membrane</keyword>
<evidence type="ECO:0000313" key="3">
    <source>
        <dbReference type="Proteomes" id="UP000230750"/>
    </source>
</evidence>
<keyword evidence="3" id="KW-1185">Reference proteome</keyword>
<evidence type="ECO:0000313" key="2">
    <source>
        <dbReference type="EMBL" id="PIK40072.1"/>
    </source>
</evidence>
<evidence type="ECO:0000256" key="1">
    <source>
        <dbReference type="SAM" id="Phobius"/>
    </source>
</evidence>
<name>A0A2G8JWG0_STIJA</name>
<feature type="transmembrane region" description="Helical" evidence="1">
    <location>
        <begin position="43"/>
        <end position="72"/>
    </location>
</feature>
<accession>A0A2G8JWG0</accession>
<sequence length="187" mass="20735">LTYLVLSILAAILPFLGILVTALSLLLSTLGPMTDTSLRNLNLIVNISLILIFLLEFIISLVASIFACSSIATRTHESPRSDWLCYLRSVVLQTRKQCWDTCLVKVRLTHKLVVPGGIYSDGRARSTMAISLWGLCMIGFVMTVVFVVLFGFGTTDMCGLTAKFFPEKDYSKDTRMMRRSNLGSNVV</sequence>